<feature type="transmembrane region" description="Helical" evidence="1">
    <location>
        <begin position="100"/>
        <end position="116"/>
    </location>
</feature>
<reference evidence="2 3" key="1">
    <citation type="submission" date="2021-07" db="EMBL/GenBank/DDBJ databases">
        <title>Isolation and characterization of bacteria from a gold mining with a capacity of golden bioaccumulation.</title>
        <authorList>
            <person name="Yang X.J."/>
        </authorList>
    </citation>
    <scope>NUCLEOTIDE SEQUENCE [LARGE SCALE GENOMIC DNA]</scope>
    <source>
        <strain evidence="2 3">Au29</strain>
    </source>
</reference>
<name>A0ABX8TJK3_9CAUL</name>
<evidence type="ECO:0000313" key="2">
    <source>
        <dbReference type="EMBL" id="QYC10273.1"/>
    </source>
</evidence>
<keyword evidence="1" id="KW-0472">Membrane</keyword>
<keyword evidence="3" id="KW-1185">Reference proteome</keyword>
<dbReference type="Pfam" id="PF07301">
    <property type="entry name" value="DUF1453"/>
    <property type="match status" value="1"/>
</dbReference>
<proteinExistence type="predicted"/>
<protein>
    <submittedName>
        <fullName evidence="2">DUF1453 family protein</fullName>
    </submittedName>
</protein>
<evidence type="ECO:0000313" key="3">
    <source>
        <dbReference type="Proteomes" id="UP000824334"/>
    </source>
</evidence>
<feature type="transmembrane region" description="Helical" evidence="1">
    <location>
        <begin position="33"/>
        <end position="52"/>
    </location>
</feature>
<sequence>MTQQQLIPLAVIPVVLVLVLLRNRRKRVLRPQYLWVMPAIVVPLICAGLWATTQHPQFGPLAYVAFIAALVLGAAAGWWRGKTITIEKEPDGSLKAQASPLGLVLIVGLLAARTGLREVMQENAAAWHLDAVVITDAFMIFAIGLIVAQRLEMYLRARRVLAGGTDEHVEVAA</sequence>
<dbReference type="Proteomes" id="UP000824334">
    <property type="component" value="Chromosome"/>
</dbReference>
<feature type="transmembrane region" description="Helical" evidence="1">
    <location>
        <begin position="128"/>
        <end position="148"/>
    </location>
</feature>
<dbReference type="RefSeq" id="WP_219353080.1">
    <property type="nucleotide sequence ID" value="NZ_CBFGPT010000007.1"/>
</dbReference>
<feature type="transmembrane region" description="Helical" evidence="1">
    <location>
        <begin position="6"/>
        <end position="21"/>
    </location>
</feature>
<keyword evidence="1" id="KW-1133">Transmembrane helix</keyword>
<organism evidence="2 3">
    <name type="scientific">Brevundimonas nasdae</name>
    <dbReference type="NCBI Taxonomy" id="172043"/>
    <lineage>
        <taxon>Bacteria</taxon>
        <taxon>Pseudomonadati</taxon>
        <taxon>Pseudomonadota</taxon>
        <taxon>Alphaproteobacteria</taxon>
        <taxon>Caulobacterales</taxon>
        <taxon>Caulobacteraceae</taxon>
        <taxon>Brevundimonas</taxon>
    </lineage>
</organism>
<dbReference type="InterPro" id="IPR058247">
    <property type="entry name" value="DUF1453"/>
</dbReference>
<evidence type="ECO:0000256" key="1">
    <source>
        <dbReference type="SAM" id="Phobius"/>
    </source>
</evidence>
<accession>A0ABX8TJK3</accession>
<feature type="transmembrane region" description="Helical" evidence="1">
    <location>
        <begin position="58"/>
        <end position="79"/>
    </location>
</feature>
<dbReference type="GeneID" id="94377048"/>
<dbReference type="EMBL" id="CP080034">
    <property type="protein sequence ID" value="QYC10273.1"/>
    <property type="molecule type" value="Genomic_DNA"/>
</dbReference>
<keyword evidence="1" id="KW-0812">Transmembrane</keyword>
<gene>
    <name evidence="2" type="ORF">KWG56_17290</name>
</gene>